<sequence>MESSSELSQQRLKPGNIPLLSEGISLILSRWTALQMAVQNEWGGPLSRRKSELLAYDILSFFTESKGPLYIDDLENLLFANTSESLNLLVEDGSIEE</sequence>
<reference evidence="3 4" key="1">
    <citation type="submission" date="2020-06" db="EMBL/GenBank/DDBJ databases">
        <title>Transcriptomic and genomic resources for Thalictrum thalictroides and T. hernandezii: Facilitating candidate gene discovery in an emerging model plant lineage.</title>
        <authorList>
            <person name="Arias T."/>
            <person name="Riano-Pachon D.M."/>
            <person name="Di Stilio V.S."/>
        </authorList>
    </citation>
    <scope>NUCLEOTIDE SEQUENCE [LARGE SCALE GENOMIC DNA]</scope>
    <source>
        <strain evidence="4">cv. WT478/WT964</strain>
        <tissue evidence="3">Leaves</tissue>
    </source>
</reference>
<evidence type="ECO:0000256" key="1">
    <source>
        <dbReference type="ARBA" id="ARBA00006524"/>
    </source>
</evidence>
<comment type="caution">
    <text evidence="3">The sequence shown here is derived from an EMBL/GenBank/DDBJ whole genome shotgun (WGS) entry which is preliminary data.</text>
</comment>
<comment type="similarity">
    <text evidence="1">Belongs to the TSR2 family.</text>
</comment>
<evidence type="ECO:0000313" key="4">
    <source>
        <dbReference type="Proteomes" id="UP000554482"/>
    </source>
</evidence>
<dbReference type="Pfam" id="PF10273">
    <property type="entry name" value="WGG"/>
    <property type="match status" value="1"/>
</dbReference>
<organism evidence="3 4">
    <name type="scientific">Thalictrum thalictroides</name>
    <name type="common">Rue-anemone</name>
    <name type="synonym">Anemone thalictroides</name>
    <dbReference type="NCBI Taxonomy" id="46969"/>
    <lineage>
        <taxon>Eukaryota</taxon>
        <taxon>Viridiplantae</taxon>
        <taxon>Streptophyta</taxon>
        <taxon>Embryophyta</taxon>
        <taxon>Tracheophyta</taxon>
        <taxon>Spermatophyta</taxon>
        <taxon>Magnoliopsida</taxon>
        <taxon>Ranunculales</taxon>
        <taxon>Ranunculaceae</taxon>
        <taxon>Thalictroideae</taxon>
        <taxon>Thalictrum</taxon>
    </lineage>
</organism>
<accession>A0A7J6VYK8</accession>
<dbReference type="EMBL" id="JABWDY010025726">
    <property type="protein sequence ID" value="KAF5189260.1"/>
    <property type="molecule type" value="Genomic_DNA"/>
</dbReference>
<dbReference type="OrthoDB" id="263560at2759"/>
<dbReference type="GO" id="GO:0006364">
    <property type="term" value="P:rRNA processing"/>
    <property type="evidence" value="ECO:0007669"/>
    <property type="project" value="UniProtKB-KW"/>
</dbReference>
<gene>
    <name evidence="3" type="ORF">FRX31_021153</name>
</gene>
<proteinExistence type="inferred from homology"/>
<protein>
    <recommendedName>
        <fullName evidence="5">Pre-rRNA-processing protein TSR2-like protein</fullName>
    </recommendedName>
</protein>
<evidence type="ECO:0000313" key="3">
    <source>
        <dbReference type="EMBL" id="KAF5189260.1"/>
    </source>
</evidence>
<feature type="non-terminal residue" evidence="3">
    <location>
        <position position="97"/>
    </location>
</feature>
<keyword evidence="4" id="KW-1185">Reference proteome</keyword>
<dbReference type="InterPro" id="IPR019398">
    <property type="entry name" value="Pre-rRNA_process_TSR2"/>
</dbReference>
<dbReference type="AlphaFoldDB" id="A0A7J6VYK8"/>
<keyword evidence="2" id="KW-0698">rRNA processing</keyword>
<evidence type="ECO:0000256" key="2">
    <source>
        <dbReference type="ARBA" id="ARBA00022552"/>
    </source>
</evidence>
<evidence type="ECO:0008006" key="5">
    <source>
        <dbReference type="Google" id="ProtNLM"/>
    </source>
</evidence>
<dbReference type="Proteomes" id="UP000554482">
    <property type="component" value="Unassembled WGS sequence"/>
</dbReference>
<dbReference type="PANTHER" id="PTHR21250">
    <property type="entry name" value="PRE-RRNA-PROCESSING PROTEIN TSR2 HOMOLOG"/>
    <property type="match status" value="1"/>
</dbReference>
<name>A0A7J6VYK8_THATH</name>